<proteinExistence type="predicted"/>
<dbReference type="AlphaFoldDB" id="A0A839IL79"/>
<comment type="function">
    <text evidence="1">May be involved in the biogenesis of curli organelles.</text>
</comment>
<dbReference type="RefSeq" id="WP_182807934.1">
    <property type="nucleotide sequence ID" value="NZ_JACJFM010000005.1"/>
</dbReference>
<protein>
    <recommendedName>
        <fullName evidence="2">Curli production assembly/transport component CsgE</fullName>
    </recommendedName>
</protein>
<evidence type="ECO:0000313" key="4">
    <source>
        <dbReference type="EMBL" id="MBB1486153.1"/>
    </source>
</evidence>
<gene>
    <name evidence="4" type="ORF">H4O21_05990</name>
</gene>
<dbReference type="InterPro" id="IPR018900">
    <property type="entry name" value="Curli_CsgE"/>
</dbReference>
<dbReference type="Proteomes" id="UP000565262">
    <property type="component" value="Unassembled WGS sequence"/>
</dbReference>
<reference evidence="4 5" key="1">
    <citation type="submission" date="2020-08" db="EMBL/GenBank/DDBJ databases">
        <title>Oceanospirillum sp. nov. isolated from marine sediment.</title>
        <authorList>
            <person name="Ji X."/>
        </authorList>
    </citation>
    <scope>NUCLEOTIDE SEQUENCE [LARGE SCALE GENOMIC DNA]</scope>
    <source>
        <strain evidence="4 5">D5</strain>
    </source>
</reference>
<evidence type="ECO:0000313" key="5">
    <source>
        <dbReference type="Proteomes" id="UP000565262"/>
    </source>
</evidence>
<name>A0A839IL79_9GAMM</name>
<evidence type="ECO:0000256" key="2">
    <source>
        <dbReference type="ARBA" id="ARBA00014024"/>
    </source>
</evidence>
<accession>A0A839IL79</accession>
<evidence type="ECO:0000256" key="1">
    <source>
        <dbReference type="ARBA" id="ARBA00003989"/>
    </source>
</evidence>
<comment type="caution">
    <text evidence="4">The sequence shown here is derived from an EMBL/GenBank/DDBJ whole genome shotgun (WGS) entry which is preliminary data.</text>
</comment>
<dbReference type="EMBL" id="JACJFM010000005">
    <property type="protein sequence ID" value="MBB1486153.1"/>
    <property type="molecule type" value="Genomic_DNA"/>
</dbReference>
<keyword evidence="5" id="KW-1185">Reference proteome</keyword>
<dbReference type="Pfam" id="PF10627">
    <property type="entry name" value="CsgE"/>
    <property type="match status" value="1"/>
</dbReference>
<organism evidence="4 5">
    <name type="scientific">Oceanospirillum sediminis</name>
    <dbReference type="NCBI Taxonomy" id="2760088"/>
    <lineage>
        <taxon>Bacteria</taxon>
        <taxon>Pseudomonadati</taxon>
        <taxon>Pseudomonadota</taxon>
        <taxon>Gammaproteobacteria</taxon>
        <taxon>Oceanospirillales</taxon>
        <taxon>Oceanospirillaceae</taxon>
        <taxon>Oceanospirillum</taxon>
    </lineage>
</organism>
<keyword evidence="3" id="KW-0732">Signal</keyword>
<evidence type="ECO:0000256" key="3">
    <source>
        <dbReference type="ARBA" id="ARBA00022729"/>
    </source>
</evidence>
<sequence>MFTSQFKTHYLAILLLSTTIIISNISYAYRKQDLTGIIINYTTSNTGFNFYQSFAGIWRLNDTLSADTLIINEQLSAHSGSIITIKKDEKLLFQKNIQHTRSDISLLAEQAYHIVKQQLYRIKIRGAIDKDPDISASGL</sequence>